<reference evidence="17" key="1">
    <citation type="submission" date="2021-02" db="EMBL/GenBank/DDBJ databases">
        <authorList>
            <person name="Dougan E. K."/>
            <person name="Rhodes N."/>
            <person name="Thang M."/>
            <person name="Chan C."/>
        </authorList>
    </citation>
    <scope>NUCLEOTIDE SEQUENCE</scope>
</reference>
<dbReference type="Pfam" id="PF11527">
    <property type="entry name" value="ARL2_Bind_BART"/>
    <property type="match status" value="1"/>
</dbReference>
<evidence type="ECO:0000259" key="16">
    <source>
        <dbReference type="Pfam" id="PF11527"/>
    </source>
</evidence>
<dbReference type="PANTHER" id="PTHR15487:SF4">
    <property type="entry name" value="ADP-RIBOSYLATION FACTOR-LIKE PROTEIN 2-BINDING PROTEIN"/>
    <property type="match status" value="1"/>
</dbReference>
<evidence type="ECO:0000256" key="9">
    <source>
        <dbReference type="ARBA" id="ARBA00023069"/>
    </source>
</evidence>
<evidence type="ECO:0000313" key="18">
    <source>
        <dbReference type="Proteomes" id="UP000604046"/>
    </source>
</evidence>
<dbReference type="GO" id="GO:0005634">
    <property type="term" value="C:nucleus"/>
    <property type="evidence" value="ECO:0007669"/>
    <property type="project" value="UniProtKB-SubCell"/>
</dbReference>
<dbReference type="InterPro" id="IPR042541">
    <property type="entry name" value="BART_sf"/>
</dbReference>
<evidence type="ECO:0000256" key="7">
    <source>
        <dbReference type="ARBA" id="ARBA00014849"/>
    </source>
</evidence>
<evidence type="ECO:0000256" key="4">
    <source>
        <dbReference type="ARBA" id="ARBA00004569"/>
    </source>
</evidence>
<dbReference type="Pfam" id="PF04858">
    <property type="entry name" value="TH1"/>
    <property type="match status" value="1"/>
</dbReference>
<comment type="similarity">
    <text evidence="6">Belongs to the ARL2BP family.</text>
</comment>
<evidence type="ECO:0000256" key="3">
    <source>
        <dbReference type="ARBA" id="ARBA00004300"/>
    </source>
</evidence>
<dbReference type="PANTHER" id="PTHR15487">
    <property type="entry name" value="ADP-RIBOSYLATION FACTOR-LIKE PROTEIN 2-BINDING PROTEIN"/>
    <property type="match status" value="1"/>
</dbReference>
<feature type="region of interest" description="Disordered" evidence="14">
    <location>
        <begin position="1337"/>
        <end position="1409"/>
    </location>
</feature>
<dbReference type="Gene3D" id="1.20.1520.10">
    <property type="entry name" value="ADP-ribosylation factor-like 2-binding protein, domain"/>
    <property type="match status" value="1"/>
</dbReference>
<dbReference type="InterPro" id="IPR038849">
    <property type="entry name" value="ARL2BP"/>
</dbReference>
<accession>A0A812PVB6</accession>
<comment type="similarity">
    <text evidence="5">Belongs to the aspartyl/asparaginyl beta-hydroxylase family.</text>
</comment>
<keyword evidence="13" id="KW-0966">Cell projection</keyword>
<dbReference type="GO" id="GO:0051457">
    <property type="term" value="P:maintenance of protein location in nucleus"/>
    <property type="evidence" value="ECO:0007669"/>
    <property type="project" value="TreeGrafter"/>
</dbReference>
<protein>
    <recommendedName>
        <fullName evidence="7">ADP-ribosylation factor-like protein 2-binding protein</fullName>
    </recommendedName>
</protein>
<dbReference type="GO" id="GO:0005813">
    <property type="term" value="C:centrosome"/>
    <property type="evidence" value="ECO:0007669"/>
    <property type="project" value="UniProtKB-SubCell"/>
</dbReference>
<evidence type="ECO:0000256" key="13">
    <source>
        <dbReference type="ARBA" id="ARBA00023273"/>
    </source>
</evidence>
<keyword evidence="12" id="KW-0539">Nucleus</keyword>
<feature type="region of interest" description="Disordered" evidence="14">
    <location>
        <begin position="936"/>
        <end position="955"/>
    </location>
</feature>
<evidence type="ECO:0000313" key="17">
    <source>
        <dbReference type="EMBL" id="CAE7371119.1"/>
    </source>
</evidence>
<feature type="compositionally biased region" description="Basic and acidic residues" evidence="14">
    <location>
        <begin position="1008"/>
        <end position="1018"/>
    </location>
</feature>
<feature type="compositionally biased region" description="Basic and acidic residues" evidence="14">
    <location>
        <begin position="1337"/>
        <end position="1347"/>
    </location>
</feature>
<dbReference type="InterPro" id="IPR006942">
    <property type="entry name" value="TH1"/>
</dbReference>
<dbReference type="InterPro" id="IPR007803">
    <property type="entry name" value="Asp/Arg/Pro-Hydrxlase"/>
</dbReference>
<evidence type="ECO:0000256" key="2">
    <source>
        <dbReference type="ARBA" id="ARBA00004123"/>
    </source>
</evidence>
<dbReference type="OrthoDB" id="302784at2759"/>
<evidence type="ECO:0000256" key="5">
    <source>
        <dbReference type="ARBA" id="ARBA00007730"/>
    </source>
</evidence>
<dbReference type="Gene3D" id="2.60.120.330">
    <property type="entry name" value="B-lactam Antibiotic, Isopenicillin N Synthase, Chain"/>
    <property type="match status" value="1"/>
</dbReference>
<dbReference type="EMBL" id="CAJNDS010002204">
    <property type="protein sequence ID" value="CAE7371119.1"/>
    <property type="molecule type" value="Genomic_DNA"/>
</dbReference>
<organism evidence="17 18">
    <name type="scientific">Symbiodinium natans</name>
    <dbReference type="NCBI Taxonomy" id="878477"/>
    <lineage>
        <taxon>Eukaryota</taxon>
        <taxon>Sar</taxon>
        <taxon>Alveolata</taxon>
        <taxon>Dinophyceae</taxon>
        <taxon>Suessiales</taxon>
        <taxon>Symbiodiniaceae</taxon>
        <taxon>Symbiodinium</taxon>
    </lineage>
</organism>
<evidence type="ECO:0000256" key="1">
    <source>
        <dbReference type="ARBA" id="ARBA00004120"/>
    </source>
</evidence>
<dbReference type="GO" id="GO:0005758">
    <property type="term" value="C:mitochondrial intermembrane space"/>
    <property type="evidence" value="ECO:0007669"/>
    <property type="project" value="UniProtKB-SubCell"/>
</dbReference>
<evidence type="ECO:0000256" key="6">
    <source>
        <dbReference type="ARBA" id="ARBA00009880"/>
    </source>
</evidence>
<evidence type="ECO:0000256" key="14">
    <source>
        <dbReference type="SAM" id="MobiDB-lite"/>
    </source>
</evidence>
<keyword evidence="9" id="KW-0969">Cilium</keyword>
<evidence type="ECO:0000256" key="8">
    <source>
        <dbReference type="ARBA" id="ARBA00022490"/>
    </source>
</evidence>
<dbReference type="Pfam" id="PF05118">
    <property type="entry name" value="Asp_Arg_Hydrox"/>
    <property type="match status" value="1"/>
</dbReference>
<dbReference type="InterPro" id="IPR027443">
    <property type="entry name" value="IPNS-like_sf"/>
</dbReference>
<keyword evidence="11" id="KW-0206">Cytoskeleton</keyword>
<feature type="region of interest" description="Disordered" evidence="14">
    <location>
        <begin position="995"/>
        <end position="1021"/>
    </location>
</feature>
<feature type="compositionally biased region" description="Pro residues" evidence="14">
    <location>
        <begin position="1384"/>
        <end position="1398"/>
    </location>
</feature>
<comment type="caution">
    <text evidence="17">The sequence shown here is derived from an EMBL/GenBank/DDBJ whole genome shotgun (WGS) entry which is preliminary data.</text>
</comment>
<dbReference type="GO" id="GO:0045892">
    <property type="term" value="P:negative regulation of DNA-templated transcription"/>
    <property type="evidence" value="ECO:0007669"/>
    <property type="project" value="InterPro"/>
</dbReference>
<comment type="subcellular location">
    <subcellularLocation>
        <location evidence="1">Cytoplasm</location>
        <location evidence="1">Cytoskeleton</location>
        <location evidence="1">Cilium basal body</location>
    </subcellularLocation>
    <subcellularLocation>
        <location evidence="3">Cytoplasm</location>
        <location evidence="3">Cytoskeleton</location>
        <location evidence="3">Microtubule organizing center</location>
        <location evidence="3">Centrosome</location>
    </subcellularLocation>
    <subcellularLocation>
        <location evidence="4">Mitochondrion intermembrane space</location>
    </subcellularLocation>
    <subcellularLocation>
        <location evidence="2">Nucleus</location>
    </subcellularLocation>
</comment>
<name>A0A812PVB6_9DINO</name>
<keyword evidence="8" id="KW-0963">Cytoplasm</keyword>
<keyword evidence="18" id="KW-1185">Reference proteome</keyword>
<evidence type="ECO:0000256" key="11">
    <source>
        <dbReference type="ARBA" id="ARBA00023212"/>
    </source>
</evidence>
<keyword evidence="10" id="KW-0496">Mitochondrion</keyword>
<feature type="domain" description="BART" evidence="16">
    <location>
        <begin position="70"/>
        <end position="177"/>
    </location>
</feature>
<feature type="domain" description="Aspartyl/asparaginy/proline hydroxylase" evidence="15">
    <location>
        <begin position="499"/>
        <end position="660"/>
    </location>
</feature>
<dbReference type="InterPro" id="IPR023379">
    <property type="entry name" value="BART_dom"/>
</dbReference>
<feature type="region of interest" description="Disordered" evidence="14">
    <location>
        <begin position="1"/>
        <end position="30"/>
    </location>
</feature>
<dbReference type="Proteomes" id="UP000604046">
    <property type="component" value="Unassembled WGS sequence"/>
</dbReference>
<proteinExistence type="inferred from homology"/>
<sequence length="1501" mass="166823">MASSGYREGRATAPSIECAGGQGGQGQGEEFQDIVDSPYGAVHAEMISGEGEDEEFTITGDPSNAADTAFDSQVEALQDAVLDDSFQEMLNAFCREHCHHFEDTEENKLVYTQLFNQYSELIEGHLERQMVNAIPGFSMASFLEELSQRGEDEIDAAVLELLISLTDFMSFKQQMLMVKAGDAGLSLAGTASLIHADEDEEGEARPDLDGLLTVSPANVPTAENSVPATPDGLRKSLVTHFALLGTLPLSSLAQPSSADPWDSPGLASAAQVPASPVHAATTSTSALVIGGIEFSREDDIENMEKLSNLFGQVFYTHVLSPGDAAAEQAWQALSSDIWTLVQHAMQNPAMALSVAMCLYNYFWWEGPHNTEPNAVAGYHAAELMYLAVRHARCHEPTLSTMDFYVLQCHLRWRYLLMLAGETGRYLVLQSRSLRHGSQMLSQARSWFREMRKQPNAELLYGLSTHEVNFNMDYYPAATMRFGPVWHDPVKVLPVASVLEANYAIIRSELEGILRTGTFENFDQQTRNAETQFGPRGDDWLTAYLFRKGEPIKEVCAQAPRTCQILQQRPEIGNCKMGGSGAGFLRMRPGGRLKPHFGNAPRLSVHLGLIVPDGEISMYVGYEEMKWEEGKVIAFDDTFIHQVLHNGVEPRYVMNLWMCHPCDPYDGKLPGEQVRKARDYPIKDVILHVQKMARWVVMLRGDDERAGCAESKAQDLVHEVIAKKFVESFDPTRANDGSRRTWQQGFINVRQYRDAIYRLAKEPKGRQSAWIQQVLREIANDEAFQQELLEHEATSDSFAAFTEKMDVLLTNYLNAAKAQVDVRESEQNFCKHAAYKQHTYLYAQAMLWQLRGKCPRQHQALLALSQALTSCGLQRFPSHVSRFDLSLSGEEDAKDLVGILLSVSRRSGNDLAAEAVKICRVLEGLFGFQDTRTLVSPSLQEDRSPSTEVASDAAEWGERVCPDPVESSHQMGGGSPAASSIRYNATAWTASFQAPSSVCHENEGDVEEDKNSQRLDPTRGKKGVQWQLRSPQIFNKLLVQFVDPENKFRAAEQRPYAKLLAIVCHDGLASHDETMRQSAFEEVQETASELCAVYEVTHSDRAFVVQVKDLTQRVPQSSPLGCAASLCWLKHHGMGPRVPGRERLRRISQPVVAHFLLKACQVHDQQFMRILNVAEYMLEQLESADSEEEEDEVMPWLPGRDQHTGTTRPDAPDIKRKCFHYVLELFVHLARESSCVPEVARVLARRCSSTGWSSGQLQSFLQNIFRSCGQCDYTPAFGVAVMRLLASDTVGGVCAATEDQRKLAIDFLKKVGLSCQDDPGLKTHFEQAREKVKPFLKKATDSPRDGGHGSKVAGQTVGLKREGYFEDQQTKKVKPSPRPSSSQPAPSPVPSPVPSPAPTQPDTSQDDLPPQLQALQGRWKREIDNMTVRVKGSIASFGNGQQMPLLARPDMKVLLGGKWTATVTSQQPQRITWSGEQNGYVRLINWSFLGAGSGFKLHGDAS</sequence>
<evidence type="ECO:0000256" key="12">
    <source>
        <dbReference type="ARBA" id="ARBA00023242"/>
    </source>
</evidence>
<gene>
    <name evidence="17" type="primary">ARL2BP</name>
    <name evidence="17" type="ORF">SNAT2548_LOCUS20256</name>
</gene>
<evidence type="ECO:0000259" key="15">
    <source>
        <dbReference type="Pfam" id="PF05118"/>
    </source>
</evidence>
<feature type="compositionally biased region" description="Basic and acidic residues" evidence="14">
    <location>
        <begin position="1358"/>
        <end position="1369"/>
    </location>
</feature>
<evidence type="ECO:0000256" key="10">
    <source>
        <dbReference type="ARBA" id="ARBA00023128"/>
    </source>
</evidence>